<keyword evidence="11" id="KW-0963">Cytoplasm</keyword>
<comment type="function">
    <text evidence="11">Catalyzes the conversion of oxaloacetate (OAA) to phosphoenolpyruvate (PEP), the rate-limiting step in the metabolic pathway that produces glucose from lactate and other precursors derived from the citric acid cycle.</text>
</comment>
<comment type="subunit">
    <text evidence="3 11">Monomer.</text>
</comment>
<dbReference type="EC" id="4.1.1.32" evidence="11"/>
<dbReference type="PROSITE" id="PS00505">
    <property type="entry name" value="PEPCK_GTP"/>
    <property type="match status" value="1"/>
</dbReference>
<comment type="cofactor">
    <cofactor evidence="11">
        <name>Mn(2+)</name>
        <dbReference type="ChEBI" id="CHEBI:29035"/>
    </cofactor>
    <text evidence="11">Binds 1 Mn(2+) ion per subunit.</text>
</comment>
<evidence type="ECO:0000256" key="11">
    <source>
        <dbReference type="HAMAP-Rule" id="MF_00452"/>
    </source>
</evidence>
<dbReference type="InterPro" id="IPR018091">
    <property type="entry name" value="PEP_carboxykin_GTP_CS"/>
</dbReference>
<comment type="pathway">
    <text evidence="1 11">Carbohydrate biosynthesis; gluconeogenesis.</text>
</comment>
<dbReference type="EMBL" id="RDEX01000001">
    <property type="protein sequence ID" value="RLY94183.1"/>
    <property type="molecule type" value="Genomic_DNA"/>
</dbReference>
<dbReference type="GO" id="GO:0016301">
    <property type="term" value="F:kinase activity"/>
    <property type="evidence" value="ECO:0007669"/>
    <property type="project" value="UniProtKB-KW"/>
</dbReference>
<evidence type="ECO:0000256" key="3">
    <source>
        <dbReference type="ARBA" id="ARBA00011245"/>
    </source>
</evidence>
<feature type="binding site" evidence="11">
    <location>
        <begin position="234"/>
        <end position="236"/>
    </location>
    <ligand>
        <name>substrate</name>
    </ligand>
</feature>
<keyword evidence="15" id="KW-0418">Kinase</keyword>
<feature type="domain" description="Phosphoenolpyruvate carboxykinase GTP-utilising N-terminal" evidence="14">
    <location>
        <begin position="34"/>
        <end position="254"/>
    </location>
</feature>
<evidence type="ECO:0000256" key="7">
    <source>
        <dbReference type="ARBA" id="ARBA00022793"/>
    </source>
</evidence>
<dbReference type="GO" id="GO:0042594">
    <property type="term" value="P:response to starvation"/>
    <property type="evidence" value="ECO:0007669"/>
    <property type="project" value="TreeGrafter"/>
</dbReference>
<evidence type="ECO:0000259" key="14">
    <source>
        <dbReference type="Pfam" id="PF17297"/>
    </source>
</evidence>
<dbReference type="UniPathway" id="UPA00138"/>
<dbReference type="Pfam" id="PF17297">
    <property type="entry name" value="PEPCK_N"/>
    <property type="match status" value="1"/>
</dbReference>
<dbReference type="Pfam" id="PF00821">
    <property type="entry name" value="PEPCK_GTP"/>
    <property type="match status" value="1"/>
</dbReference>
<dbReference type="CDD" id="cd00819">
    <property type="entry name" value="PEPCK_GTP"/>
    <property type="match status" value="1"/>
</dbReference>
<dbReference type="Gene3D" id="2.170.8.10">
    <property type="entry name" value="Phosphoenolpyruvate Carboxykinase, domain 2"/>
    <property type="match status" value="1"/>
</dbReference>
<evidence type="ECO:0000256" key="4">
    <source>
        <dbReference type="ARBA" id="ARBA00022432"/>
    </source>
</evidence>
<dbReference type="PANTHER" id="PTHR11561">
    <property type="entry name" value="PHOSPHOENOLPYRUVATE CARBOXYKINASE"/>
    <property type="match status" value="1"/>
</dbReference>
<evidence type="ECO:0000256" key="10">
    <source>
        <dbReference type="ARBA" id="ARBA00023239"/>
    </source>
</evidence>
<feature type="binding site" evidence="11">
    <location>
        <position position="310"/>
    </location>
    <ligand>
        <name>Mn(2+)</name>
        <dbReference type="ChEBI" id="CHEBI:29035"/>
    </ligand>
</feature>
<organism evidence="15 16">
    <name type="scientific">Kocuria tytonicola</name>
    <dbReference type="NCBI Taxonomy" id="2055946"/>
    <lineage>
        <taxon>Bacteria</taxon>
        <taxon>Bacillati</taxon>
        <taxon>Actinomycetota</taxon>
        <taxon>Actinomycetes</taxon>
        <taxon>Micrococcales</taxon>
        <taxon>Micrococcaceae</taxon>
        <taxon>Kocuria</taxon>
    </lineage>
</organism>
<dbReference type="AlphaFoldDB" id="A0A3L9L5C2"/>
<evidence type="ECO:0000256" key="9">
    <source>
        <dbReference type="ARBA" id="ARBA00023211"/>
    </source>
</evidence>
<dbReference type="FunFam" id="3.40.449.10:FF:000005">
    <property type="entry name" value="Phosphoenolpyruvate carboxykinase [GTP]"/>
    <property type="match status" value="1"/>
</dbReference>
<dbReference type="Gene3D" id="3.40.449.10">
    <property type="entry name" value="Phosphoenolpyruvate Carboxykinase, domain 1"/>
    <property type="match status" value="1"/>
</dbReference>
<sequence length="621" mass="68617">MADNSTARTGTAELTPEARQSLENPPTDYRELVDWVREIAELAQPERIHWADGSEAEWTQLTDQMVEAGTLVRLSEDKFPNSFAAFSDPEDVARVEERTFICTKTQKGAGPTNNWEDPQVMKETLHKRFAGAMRGRTMYVIPFVMGSLDAQKPQYGVEITDSPYVVCSMRIMATIGTPVLEKMSRDQAPYVECVHSLGAPLQPGEEDVPWPCNPAKYIVQFPEDRAIWSFGSGYGGNALLGKKCYALRIASAIAHDEGWLAEHMLILKVTDPEGDSRFIAAAFPSACGKTNFAMLEPTVPGWKAEMVGDDIAWIRFGKDRTPRVVNPEAGLFGVAPGTGWSTNPNAMHAIARGNTIFTNVALTDDGGVWWEGMTDEVPEHLTDWKGNGWTPESGRPAAHPNSRFCTPIKQVDILAAEYDDPEGVPLSAIIFGGRRKTTVPLVSESFGWEHGVFQGATLSSETTAAAKGAVGVVRRDPMAMLPFIGYNANDYLEHWLDTGARMGEENMPRIYYVNWFRRTPDGGFAWPGFGENSRVVKWIVERLKGTAGGHETPVGILPGKEDLDLTGLEISDEELDAALRVDTDEWLAELPGIDEWFARLRDVPEVILEQRAGLEERLKGN</sequence>
<dbReference type="InterPro" id="IPR035078">
    <property type="entry name" value="PEP_carboxykinase_GTP_N"/>
</dbReference>
<proteinExistence type="inferred from homology"/>
<dbReference type="NCBIfam" id="NF003253">
    <property type="entry name" value="PRK04210.1"/>
    <property type="match status" value="1"/>
</dbReference>
<dbReference type="Proteomes" id="UP000277871">
    <property type="component" value="Unassembled WGS sequence"/>
</dbReference>
<keyword evidence="15" id="KW-0670">Pyruvate</keyword>
<gene>
    <name evidence="11" type="primary">pckG</name>
    <name evidence="15" type="ORF">EAE32_02900</name>
</gene>
<dbReference type="GO" id="GO:0006094">
    <property type="term" value="P:gluconeogenesis"/>
    <property type="evidence" value="ECO:0007669"/>
    <property type="project" value="UniProtKB-UniRule"/>
</dbReference>
<feature type="region of interest" description="Disordered" evidence="12">
    <location>
        <begin position="1"/>
        <end position="26"/>
    </location>
</feature>
<dbReference type="HAMAP" id="MF_00452">
    <property type="entry name" value="PEPCK_GTP"/>
    <property type="match status" value="1"/>
</dbReference>
<dbReference type="SUPFAM" id="SSF68923">
    <property type="entry name" value="PEP carboxykinase N-terminal domain"/>
    <property type="match status" value="1"/>
</dbReference>
<dbReference type="GO" id="GO:0006107">
    <property type="term" value="P:oxaloacetate metabolic process"/>
    <property type="evidence" value="ECO:0007669"/>
    <property type="project" value="TreeGrafter"/>
</dbReference>
<feature type="binding site" evidence="11">
    <location>
        <position position="434"/>
    </location>
    <ligand>
        <name>GTP</name>
        <dbReference type="ChEBI" id="CHEBI:37565"/>
    </ligand>
</feature>
<evidence type="ECO:0000256" key="2">
    <source>
        <dbReference type="ARBA" id="ARBA00005796"/>
    </source>
</evidence>
<reference evidence="15 16" key="1">
    <citation type="submission" date="2018-10" db="EMBL/GenBank/DDBJ databases">
        <title>Kocuria tytonicola, new bacteria from the preen glands of American barn owls (Tyto furcata).</title>
        <authorList>
            <person name="Braun M.S."/>
            <person name="Wang E."/>
            <person name="Zimmermann S."/>
            <person name="Boutin S."/>
            <person name="Wagner H."/>
            <person name="Wink M."/>
        </authorList>
    </citation>
    <scope>NUCLEOTIDE SEQUENCE [LARGE SCALE GENOMIC DNA]</scope>
    <source>
        <strain evidence="15 16">473</strain>
    </source>
</reference>
<comment type="similarity">
    <text evidence="2 11">Belongs to the phosphoenolpyruvate carboxykinase [GTP] family.</text>
</comment>
<evidence type="ECO:0000256" key="8">
    <source>
        <dbReference type="ARBA" id="ARBA00023134"/>
    </source>
</evidence>
<dbReference type="Gene3D" id="3.90.228.20">
    <property type="match status" value="1"/>
</dbReference>
<comment type="subcellular location">
    <subcellularLocation>
        <location evidence="11">Cytoplasm</location>
    </subcellularLocation>
</comment>
<feature type="binding site" evidence="11">
    <location>
        <position position="403"/>
    </location>
    <ligand>
        <name>GTP</name>
        <dbReference type="ChEBI" id="CHEBI:37565"/>
    </ligand>
</feature>
<evidence type="ECO:0000256" key="6">
    <source>
        <dbReference type="ARBA" id="ARBA00022741"/>
    </source>
</evidence>
<comment type="caution">
    <text evidence="15">The sequence shown here is derived from an EMBL/GenBank/DDBJ whole genome shotgun (WGS) entry which is preliminary data.</text>
</comment>
<dbReference type="InterPro" id="IPR008209">
    <property type="entry name" value="PEP_carboxykinase_GTP"/>
</dbReference>
<evidence type="ECO:0000256" key="5">
    <source>
        <dbReference type="ARBA" id="ARBA00022723"/>
    </source>
</evidence>
<dbReference type="InterPro" id="IPR035077">
    <property type="entry name" value="PEP_carboxykinase_GTP_C"/>
</dbReference>
<keyword evidence="16" id="KW-1185">Reference proteome</keyword>
<dbReference type="GO" id="GO:0005829">
    <property type="term" value="C:cytosol"/>
    <property type="evidence" value="ECO:0007669"/>
    <property type="project" value="TreeGrafter"/>
</dbReference>
<feature type="binding site" evidence="11">
    <location>
        <position position="263"/>
    </location>
    <ligand>
        <name>Mn(2+)</name>
        <dbReference type="ChEBI" id="CHEBI:29035"/>
    </ligand>
</feature>
<feature type="binding site" evidence="11">
    <location>
        <position position="285"/>
    </location>
    <ligand>
        <name>substrate</name>
    </ligand>
</feature>
<dbReference type="GO" id="GO:0033993">
    <property type="term" value="P:response to lipid"/>
    <property type="evidence" value="ECO:0007669"/>
    <property type="project" value="TreeGrafter"/>
</dbReference>
<feature type="binding site" evidence="11">
    <location>
        <position position="243"/>
    </location>
    <ligand>
        <name>Mn(2+)</name>
        <dbReference type="ChEBI" id="CHEBI:29035"/>
    </ligand>
</feature>
<dbReference type="GO" id="GO:0030145">
    <property type="term" value="F:manganese ion binding"/>
    <property type="evidence" value="ECO:0007669"/>
    <property type="project" value="UniProtKB-UniRule"/>
</dbReference>
<evidence type="ECO:0000259" key="13">
    <source>
        <dbReference type="Pfam" id="PF00821"/>
    </source>
</evidence>
<feature type="binding site" evidence="11">
    <location>
        <begin position="286"/>
        <end position="291"/>
    </location>
    <ligand>
        <name>GTP</name>
        <dbReference type="ChEBI" id="CHEBI:37565"/>
    </ligand>
</feature>
<evidence type="ECO:0000313" key="16">
    <source>
        <dbReference type="Proteomes" id="UP000277871"/>
    </source>
</evidence>
<dbReference type="InterPro" id="IPR008210">
    <property type="entry name" value="PEP_carboxykinase_N"/>
</dbReference>
<dbReference type="GO" id="GO:0046327">
    <property type="term" value="P:glycerol biosynthetic process from pyruvate"/>
    <property type="evidence" value="ECO:0007669"/>
    <property type="project" value="TreeGrafter"/>
</dbReference>
<feature type="active site" evidence="11">
    <location>
        <position position="287"/>
    </location>
</feature>
<keyword evidence="4 11" id="KW-0312">Gluconeogenesis</keyword>
<dbReference type="RefSeq" id="WP_121864127.1">
    <property type="nucleotide sequence ID" value="NZ_RDEX01000001.1"/>
</dbReference>
<dbReference type="GO" id="GO:0019543">
    <property type="term" value="P:propionate catabolic process"/>
    <property type="evidence" value="ECO:0007669"/>
    <property type="project" value="TreeGrafter"/>
</dbReference>
<dbReference type="GO" id="GO:0004613">
    <property type="term" value="F:phosphoenolpyruvate carboxykinase (GTP) activity"/>
    <property type="evidence" value="ECO:0007669"/>
    <property type="project" value="UniProtKB-UniRule"/>
</dbReference>
<dbReference type="PIRSF" id="PIRSF001348">
    <property type="entry name" value="PEP_carboxykinase_GTP"/>
    <property type="match status" value="1"/>
</dbReference>
<protein>
    <recommendedName>
        <fullName evidence="11">Phosphoenolpyruvate carboxykinase [GTP]</fullName>
        <shortName evidence="11">PEP carboxykinase</shortName>
        <shortName evidence="11">PEPCK</shortName>
        <ecNumber evidence="11">4.1.1.32</ecNumber>
    </recommendedName>
    <alternativeName>
        <fullName evidence="11">GTP-dependent phosphoenolpyruvate carboxykinase</fullName>
        <shortName evidence="11">GTP-PEPCK</shortName>
    </alternativeName>
</protein>
<keyword evidence="8 11" id="KW-0342">GTP-binding</keyword>
<comment type="catalytic activity">
    <reaction evidence="11">
        <text>oxaloacetate + GTP = phosphoenolpyruvate + GDP + CO2</text>
        <dbReference type="Rhea" id="RHEA:10388"/>
        <dbReference type="ChEBI" id="CHEBI:16452"/>
        <dbReference type="ChEBI" id="CHEBI:16526"/>
        <dbReference type="ChEBI" id="CHEBI:37565"/>
        <dbReference type="ChEBI" id="CHEBI:58189"/>
        <dbReference type="ChEBI" id="CHEBI:58702"/>
        <dbReference type="EC" id="4.1.1.32"/>
    </reaction>
</comment>
<dbReference type="GO" id="GO:0071333">
    <property type="term" value="P:cellular response to glucose stimulus"/>
    <property type="evidence" value="ECO:0007669"/>
    <property type="project" value="TreeGrafter"/>
</dbReference>
<feature type="binding site" evidence="11">
    <location>
        <position position="94"/>
    </location>
    <ligand>
        <name>substrate</name>
    </ligand>
</feature>
<keyword evidence="6 11" id="KW-0547">Nucleotide-binding</keyword>
<dbReference type="InterPro" id="IPR013035">
    <property type="entry name" value="PEP_carboxykinase_C"/>
</dbReference>
<keyword evidence="7 11" id="KW-0210">Decarboxylase</keyword>
<keyword evidence="15" id="KW-0808">Transferase</keyword>
<evidence type="ECO:0000256" key="12">
    <source>
        <dbReference type="SAM" id="MobiDB-lite"/>
    </source>
</evidence>
<name>A0A3L9L5C2_9MICC</name>
<keyword evidence="5 11" id="KW-0479">Metal-binding</keyword>
<keyword evidence="9 11" id="KW-0464">Manganese</keyword>
<feature type="binding site" evidence="11">
    <location>
        <begin position="401"/>
        <end position="403"/>
    </location>
    <ligand>
        <name>substrate</name>
    </ligand>
</feature>
<feature type="binding site" evidence="11">
    <location>
        <begin position="529"/>
        <end position="532"/>
    </location>
    <ligand>
        <name>GTP</name>
        <dbReference type="ChEBI" id="CHEBI:37565"/>
    </ligand>
</feature>
<dbReference type="SUPFAM" id="SSF53795">
    <property type="entry name" value="PEP carboxykinase-like"/>
    <property type="match status" value="1"/>
</dbReference>
<dbReference type="PANTHER" id="PTHR11561:SF0">
    <property type="entry name" value="PHOSPHOENOLPYRUVATE CARBOXYKINASE [GTP]-RELATED"/>
    <property type="match status" value="1"/>
</dbReference>
<accession>A0A3L9L5C2</accession>
<dbReference type="GO" id="GO:0005525">
    <property type="term" value="F:GTP binding"/>
    <property type="evidence" value="ECO:0007669"/>
    <property type="project" value="UniProtKB-UniRule"/>
</dbReference>
<keyword evidence="10 11" id="KW-0456">Lyase</keyword>
<evidence type="ECO:0000313" key="15">
    <source>
        <dbReference type="EMBL" id="RLY94183.1"/>
    </source>
</evidence>
<feature type="domain" description="Phosphoenolpyruvate carboxykinase C-terminal P-loop" evidence="13">
    <location>
        <begin position="259"/>
        <end position="617"/>
    </location>
</feature>
<evidence type="ECO:0000256" key="1">
    <source>
        <dbReference type="ARBA" id="ARBA00004742"/>
    </source>
</evidence>